<keyword evidence="3" id="KW-1185">Reference proteome</keyword>
<dbReference type="InterPro" id="IPR004919">
    <property type="entry name" value="GmrSD_N"/>
</dbReference>
<dbReference type="PANTHER" id="PTHR35149:SF1">
    <property type="entry name" value="DUF5655 DOMAIN-CONTAINING PROTEIN"/>
    <property type="match status" value="1"/>
</dbReference>
<sequence>MYPEIQRDYVWGNKVNFERVMKPFLKSLDENIQADSIYNVGFLYSYKHTDNDNYIIDGQQRLTSIVLLLYVLSVIEGKSSDFDENLQTTHPTTRFSYNVRPQTETFLRRLFASKNITRESIVNQNWYMPNYDNDVTISSMINAVDKMASLLKDLPNLSYHNILHHIGFWYFNVDETSQGEELYITMNSRGQKLTDAEQIKPHLFDQWQKAKHPTCSDADYGKLWDEWEELFYTKKGELSINAVDIAMNAFIRIVYEMETTKECRESVPVRNDVLSLPLMHHYIESMLAFADNEWPKLLTDKKEYRPHRVLKALIAEGLKPVHHDNDTERVKHIFTNIITRRKYRINHNDLLLFLHEYALSRSSLYDFIIEHNELSRKVFDEHELSKIKLYRQYSDCPTMQRRIELAFSAAEATLVWRGNIKPLICWSLGNTDDLGSFSIEKFEHYASKFASLFADKRLKDDNVMDTIRRALIAFGMNDYPRIFSGYTNTSFAYEPEDWHTLFLDERNIPLMKTFFDEYNGQESLERIINAYPIESDYSEFVHIPELLKYCSQKRFQWWWDTIYLISSATANSAHANIHTYKYYLSRKETFKYANWTKPEFYPWSNTCFYMDFPPCRIAFDAMWNAGSKNRQMAIEVFLRQDKGKENKDIIKDFLSPIQELRTYVWDNEKGRYVLNFDTPKDEQESFRLMDEKIEQLINFINTTYTR</sequence>
<accession>A0ABX4EKP9</accession>
<evidence type="ECO:0000313" key="2">
    <source>
        <dbReference type="EMBL" id="OYP56894.1"/>
    </source>
</evidence>
<organism evidence="2 3">
    <name type="scientific">Segatella bryantii</name>
    <name type="common">Prevotella bryantii</name>
    <dbReference type="NCBI Taxonomy" id="77095"/>
    <lineage>
        <taxon>Bacteria</taxon>
        <taxon>Pseudomonadati</taxon>
        <taxon>Bacteroidota</taxon>
        <taxon>Bacteroidia</taxon>
        <taxon>Bacteroidales</taxon>
        <taxon>Prevotellaceae</taxon>
        <taxon>Segatella</taxon>
    </lineage>
</organism>
<dbReference type="Pfam" id="PF03235">
    <property type="entry name" value="GmrSD_N"/>
    <property type="match status" value="1"/>
</dbReference>
<evidence type="ECO:0000259" key="1">
    <source>
        <dbReference type="Pfam" id="PF03235"/>
    </source>
</evidence>
<feature type="domain" description="GmrSD restriction endonucleases N-terminal" evidence="1">
    <location>
        <begin position="3"/>
        <end position="204"/>
    </location>
</feature>
<reference evidence="2 3" key="1">
    <citation type="submission" date="2017-08" db="EMBL/GenBank/DDBJ databases">
        <title>Comparative genomics of non-oral Prevotella species.</title>
        <authorList>
            <person name="Accetto T."/>
            <person name="Nograsek B."/>
            <person name="Avgustin G."/>
        </authorList>
    </citation>
    <scope>NUCLEOTIDE SEQUENCE [LARGE SCALE GENOMIC DNA]</scope>
    <source>
        <strain evidence="2 3">TC1-1</strain>
    </source>
</reference>
<dbReference type="Proteomes" id="UP000216189">
    <property type="component" value="Unassembled WGS sequence"/>
</dbReference>
<dbReference type="RefSeq" id="WP_094448015.1">
    <property type="nucleotide sequence ID" value="NZ_CP091801.1"/>
</dbReference>
<protein>
    <recommendedName>
        <fullName evidence="1">GmrSD restriction endonucleases N-terminal domain-containing protein</fullName>
    </recommendedName>
</protein>
<dbReference type="PANTHER" id="PTHR35149">
    <property type="entry name" value="SLL5132 PROTEIN"/>
    <property type="match status" value="1"/>
</dbReference>
<name>A0ABX4EKP9_SEGBR</name>
<proteinExistence type="predicted"/>
<comment type="caution">
    <text evidence="2">The sequence shown here is derived from an EMBL/GenBank/DDBJ whole genome shotgun (WGS) entry which is preliminary data.</text>
</comment>
<gene>
    <name evidence="2" type="ORF">CIK91_01410</name>
</gene>
<evidence type="ECO:0000313" key="3">
    <source>
        <dbReference type="Proteomes" id="UP000216189"/>
    </source>
</evidence>
<dbReference type="EMBL" id="NPJF01000015">
    <property type="protein sequence ID" value="OYP56894.1"/>
    <property type="molecule type" value="Genomic_DNA"/>
</dbReference>